<comment type="caution">
    <text evidence="9">The sequence shown here is derived from an EMBL/GenBank/DDBJ whole genome shotgun (WGS) entry which is preliminary data.</text>
</comment>
<keyword evidence="2" id="KW-0813">Transport</keyword>
<feature type="transmembrane region" description="Helical" evidence="7">
    <location>
        <begin position="237"/>
        <end position="263"/>
    </location>
</feature>
<name>A0A934KK83_9BACT</name>
<evidence type="ECO:0000256" key="3">
    <source>
        <dbReference type="ARBA" id="ARBA00022475"/>
    </source>
</evidence>
<dbReference type="Gene3D" id="1.20.1250.20">
    <property type="entry name" value="MFS general substrate transporter like domains"/>
    <property type="match status" value="1"/>
</dbReference>
<keyword evidence="3" id="KW-1003">Cell membrane</keyword>
<dbReference type="RefSeq" id="WP_338179810.1">
    <property type="nucleotide sequence ID" value="NZ_JAEKNQ010000038.1"/>
</dbReference>
<dbReference type="GO" id="GO:0022857">
    <property type="term" value="F:transmembrane transporter activity"/>
    <property type="evidence" value="ECO:0007669"/>
    <property type="project" value="InterPro"/>
</dbReference>
<evidence type="ECO:0000259" key="8">
    <source>
        <dbReference type="PROSITE" id="PS50850"/>
    </source>
</evidence>
<feature type="transmembrane region" description="Helical" evidence="7">
    <location>
        <begin position="304"/>
        <end position="326"/>
    </location>
</feature>
<accession>A0A934KK83</accession>
<feature type="transmembrane region" description="Helical" evidence="7">
    <location>
        <begin position="155"/>
        <end position="175"/>
    </location>
</feature>
<feature type="transmembrane region" description="Helical" evidence="7">
    <location>
        <begin position="90"/>
        <end position="110"/>
    </location>
</feature>
<feature type="transmembrane region" description="Helical" evidence="7">
    <location>
        <begin position="25"/>
        <end position="51"/>
    </location>
</feature>
<evidence type="ECO:0000256" key="6">
    <source>
        <dbReference type="ARBA" id="ARBA00023136"/>
    </source>
</evidence>
<feature type="transmembrane region" description="Helical" evidence="7">
    <location>
        <begin position="57"/>
        <end position="78"/>
    </location>
</feature>
<keyword evidence="5 7" id="KW-1133">Transmembrane helix</keyword>
<feature type="transmembrane region" description="Helical" evidence="7">
    <location>
        <begin position="275"/>
        <end position="292"/>
    </location>
</feature>
<dbReference type="CDD" id="cd06173">
    <property type="entry name" value="MFS_MefA_like"/>
    <property type="match status" value="1"/>
</dbReference>
<organism evidence="9 10">
    <name type="scientific">Candidatus Dormiibacter inghamiae</name>
    <dbReference type="NCBI Taxonomy" id="3127013"/>
    <lineage>
        <taxon>Bacteria</taxon>
        <taxon>Bacillati</taxon>
        <taxon>Candidatus Dormiibacterota</taxon>
        <taxon>Candidatus Dormibacteria</taxon>
        <taxon>Candidatus Dormibacterales</taxon>
        <taxon>Candidatus Dormibacteraceae</taxon>
        <taxon>Candidatus Dormiibacter</taxon>
    </lineage>
</organism>
<reference evidence="9 10" key="1">
    <citation type="submission" date="2020-10" db="EMBL/GenBank/DDBJ databases">
        <title>Ca. Dormibacterota MAGs.</title>
        <authorList>
            <person name="Montgomery K."/>
        </authorList>
    </citation>
    <scope>NUCLEOTIDE SEQUENCE [LARGE SCALE GENOMIC DNA]</scope>
    <source>
        <strain evidence="9">SC8811_S16_3</strain>
    </source>
</reference>
<feature type="transmembrane region" description="Helical" evidence="7">
    <location>
        <begin position="374"/>
        <end position="393"/>
    </location>
</feature>
<dbReference type="InterPro" id="IPR036259">
    <property type="entry name" value="MFS_trans_sf"/>
</dbReference>
<feature type="domain" description="Major facilitator superfamily (MFS) profile" evidence="8">
    <location>
        <begin position="237"/>
        <end position="448"/>
    </location>
</feature>
<keyword evidence="4 7" id="KW-0812">Transmembrane</keyword>
<comment type="subcellular location">
    <subcellularLocation>
        <location evidence="1">Cell membrane</location>
        <topology evidence="1">Multi-pass membrane protein</topology>
    </subcellularLocation>
</comment>
<dbReference type="PANTHER" id="PTHR43266:SF2">
    <property type="entry name" value="MAJOR FACILITATOR SUPERFAMILY (MFS) PROFILE DOMAIN-CONTAINING PROTEIN"/>
    <property type="match status" value="1"/>
</dbReference>
<feature type="transmembrane region" description="Helical" evidence="7">
    <location>
        <begin position="405"/>
        <end position="424"/>
    </location>
</feature>
<gene>
    <name evidence="9" type="ORF">JF888_10335</name>
</gene>
<dbReference type="PROSITE" id="PS50850">
    <property type="entry name" value="MFS"/>
    <property type="match status" value="1"/>
</dbReference>
<dbReference type="InterPro" id="IPR011701">
    <property type="entry name" value="MFS"/>
</dbReference>
<evidence type="ECO:0000256" key="4">
    <source>
        <dbReference type="ARBA" id="ARBA00022692"/>
    </source>
</evidence>
<dbReference type="EMBL" id="JAEKNQ010000038">
    <property type="protein sequence ID" value="MBJ7603570.1"/>
    <property type="molecule type" value="Genomic_DNA"/>
</dbReference>
<dbReference type="SUPFAM" id="SSF103473">
    <property type="entry name" value="MFS general substrate transporter"/>
    <property type="match status" value="1"/>
</dbReference>
<dbReference type="Proteomes" id="UP000620075">
    <property type="component" value="Unassembled WGS sequence"/>
</dbReference>
<evidence type="ECO:0000256" key="2">
    <source>
        <dbReference type="ARBA" id="ARBA00022448"/>
    </source>
</evidence>
<dbReference type="InterPro" id="IPR020846">
    <property type="entry name" value="MFS_dom"/>
</dbReference>
<dbReference type="PANTHER" id="PTHR43266">
    <property type="entry name" value="MACROLIDE-EFFLUX PROTEIN"/>
    <property type="match status" value="1"/>
</dbReference>
<feature type="transmembrane region" description="Helical" evidence="7">
    <location>
        <begin position="116"/>
        <end position="134"/>
    </location>
</feature>
<evidence type="ECO:0000313" key="10">
    <source>
        <dbReference type="Proteomes" id="UP000620075"/>
    </source>
</evidence>
<feature type="transmembrane region" description="Helical" evidence="7">
    <location>
        <begin position="338"/>
        <end position="362"/>
    </location>
</feature>
<keyword evidence="6 7" id="KW-0472">Membrane</keyword>
<feature type="transmembrane region" description="Helical" evidence="7">
    <location>
        <begin position="181"/>
        <end position="201"/>
    </location>
</feature>
<sequence length="448" mass="47625">MTDSPPPPAARSGFRYLLGQRDFRLIWFAQIAAQLADKFLMFSLIILAYRVSGANTGVAITLLAYTLPAVAIAPLAGVFADRHNRKGLMVWTNLIRAVLIALIPVASLVPALRGEYVHLLVLTFAFSAVGQLFSPAEAAAIPTVISKEALITANSMVLGTMVITLVLGAPLAPIVSRVEIYAPYWIATGLFLAAAGLIAWARIPNPERIQHAGERHPFEQLALELREGMAVLTSSPVLLLAFAELALAVLVMFMMFTLAPGYVTRVLGVAEQDTYLIVVPATIGTLLSAATLGQLGRRWNRARLLLAALIATGVTLLALAFLPAVLRNFVELQPFTRTFGATASLLLGLEFGMLMIPALSALMEGTDESVRGRVFALLFMVVNGVSAIPVLLGAVLSDVLGPDRVIGSLGLLLAAAGVFTAGYARRVFATAKPPRPAAGPQHRQIPPA</sequence>
<evidence type="ECO:0000313" key="9">
    <source>
        <dbReference type="EMBL" id="MBJ7603570.1"/>
    </source>
</evidence>
<protein>
    <submittedName>
        <fullName evidence="9">MFS transporter</fullName>
    </submittedName>
</protein>
<dbReference type="Pfam" id="PF07690">
    <property type="entry name" value="MFS_1"/>
    <property type="match status" value="1"/>
</dbReference>
<proteinExistence type="predicted"/>
<dbReference type="GO" id="GO:0005886">
    <property type="term" value="C:plasma membrane"/>
    <property type="evidence" value="ECO:0007669"/>
    <property type="project" value="UniProtKB-SubCell"/>
</dbReference>
<evidence type="ECO:0000256" key="5">
    <source>
        <dbReference type="ARBA" id="ARBA00022989"/>
    </source>
</evidence>
<dbReference type="AlphaFoldDB" id="A0A934KK83"/>
<evidence type="ECO:0000256" key="1">
    <source>
        <dbReference type="ARBA" id="ARBA00004651"/>
    </source>
</evidence>
<evidence type="ECO:0000256" key="7">
    <source>
        <dbReference type="SAM" id="Phobius"/>
    </source>
</evidence>